<evidence type="ECO:0000256" key="4">
    <source>
        <dbReference type="ARBA" id="ARBA00023014"/>
    </source>
</evidence>
<dbReference type="SFLD" id="SFLDG01067">
    <property type="entry name" value="SPASM/twitch_domain_containing"/>
    <property type="match status" value="1"/>
</dbReference>
<evidence type="ECO:0000256" key="3">
    <source>
        <dbReference type="ARBA" id="ARBA00023004"/>
    </source>
</evidence>
<dbReference type="GO" id="GO:0046872">
    <property type="term" value="F:metal ion binding"/>
    <property type="evidence" value="ECO:0007669"/>
    <property type="project" value="UniProtKB-KW"/>
</dbReference>
<dbReference type="Proteomes" id="UP000028542">
    <property type="component" value="Unassembled WGS sequence"/>
</dbReference>
<evidence type="ECO:0000313" key="7">
    <source>
        <dbReference type="Proteomes" id="UP000028542"/>
    </source>
</evidence>
<name>A0A084JEG3_9CLOT</name>
<dbReference type="STRING" id="318464.IO99_05890"/>
<reference evidence="6 7" key="1">
    <citation type="submission" date="2014-07" db="EMBL/GenBank/DDBJ databases">
        <title>Draft genome of Clostridium sulfidigenes 113A isolated from sediments associated with methane hydrate from Krishna Godavari basin.</title>
        <authorList>
            <person name="Honkalas V.S."/>
            <person name="Dabir A.P."/>
            <person name="Arora P."/>
            <person name="Dhakephalkar P.K."/>
        </authorList>
    </citation>
    <scope>NUCLEOTIDE SEQUENCE [LARGE SCALE GENOMIC DNA]</scope>
    <source>
        <strain evidence="6 7">113A</strain>
    </source>
</reference>
<dbReference type="GO" id="GO:0051536">
    <property type="term" value="F:iron-sulfur cluster binding"/>
    <property type="evidence" value="ECO:0007669"/>
    <property type="project" value="UniProtKB-KW"/>
</dbReference>
<comment type="caution">
    <text evidence="6">The sequence shown here is derived from an EMBL/GenBank/DDBJ whole genome shotgun (WGS) entry which is preliminary data.</text>
</comment>
<dbReference type="PROSITE" id="PS51918">
    <property type="entry name" value="RADICAL_SAM"/>
    <property type="match status" value="1"/>
</dbReference>
<organism evidence="6 7">
    <name type="scientific">Clostridium sulfidigenes</name>
    <dbReference type="NCBI Taxonomy" id="318464"/>
    <lineage>
        <taxon>Bacteria</taxon>
        <taxon>Bacillati</taxon>
        <taxon>Bacillota</taxon>
        <taxon>Clostridia</taxon>
        <taxon>Eubacteriales</taxon>
        <taxon>Clostridiaceae</taxon>
        <taxon>Clostridium</taxon>
    </lineage>
</organism>
<keyword evidence="3" id="KW-0408">Iron</keyword>
<dbReference type="PANTHER" id="PTHR43524">
    <property type="entry name" value="RADICAL SAM SUPERFAMILY PROTEIN"/>
    <property type="match status" value="1"/>
</dbReference>
<sequence length="362" mass="40479">MGTEFSLVNYLNEGVESIVKGAMKASFQNPKEAKFIMKYILESKKAAKKRKTFEEKGQHIPPFLISSITSSCNLFCKGCYARANNTCGKKSNKDQMTSDQWEDIFKQGKELGISFILLAGGEPLMRKDVIEKASQIKEIIFPIFTNGTILDEEYIKLFDANRNLVPVISIEGDENKTDARRGKGTYELLINKIDSLKSKGILYGTSITVTTENIYNVASKEFIAELYNRGCKLVIFVEYVPVVASTKDLAPTDKERNYLESEQARLREIYEDMIFISFPGDEKHSGGCLAAGRGFFHINTSGGVEPCPFSPFSDTSLKNSSLLDALQSPLFKKLSAEEMLLGEHKGGCVLFEKEEEVKKLLI</sequence>
<evidence type="ECO:0000313" key="6">
    <source>
        <dbReference type="EMBL" id="KEZ87347.1"/>
    </source>
</evidence>
<dbReference type="Gene3D" id="3.20.20.70">
    <property type="entry name" value="Aldolase class I"/>
    <property type="match status" value="1"/>
</dbReference>
<evidence type="ECO:0000256" key="1">
    <source>
        <dbReference type="ARBA" id="ARBA00022691"/>
    </source>
</evidence>
<keyword evidence="2" id="KW-0479">Metal-binding</keyword>
<evidence type="ECO:0000256" key="2">
    <source>
        <dbReference type="ARBA" id="ARBA00022723"/>
    </source>
</evidence>
<evidence type="ECO:0000259" key="5">
    <source>
        <dbReference type="PROSITE" id="PS51918"/>
    </source>
</evidence>
<dbReference type="RefSeq" id="WP_035131252.1">
    <property type="nucleotide sequence ID" value="NZ_JPMD01000013.1"/>
</dbReference>
<keyword evidence="7" id="KW-1185">Reference proteome</keyword>
<keyword evidence="1" id="KW-0949">S-adenosyl-L-methionine</keyword>
<accession>A0A084JEG3</accession>
<dbReference type="SUPFAM" id="SSF102114">
    <property type="entry name" value="Radical SAM enzymes"/>
    <property type="match status" value="1"/>
</dbReference>
<proteinExistence type="predicted"/>
<dbReference type="InterPro" id="IPR007197">
    <property type="entry name" value="rSAM"/>
</dbReference>
<feature type="domain" description="Radical SAM core" evidence="5">
    <location>
        <begin position="58"/>
        <end position="279"/>
    </location>
</feature>
<dbReference type="eggNOG" id="COG0535">
    <property type="taxonomic scope" value="Bacteria"/>
</dbReference>
<protein>
    <submittedName>
        <fullName evidence="6">Radical SAM protein</fullName>
    </submittedName>
</protein>
<dbReference type="SFLD" id="SFLDS00029">
    <property type="entry name" value="Radical_SAM"/>
    <property type="match status" value="1"/>
</dbReference>
<keyword evidence="4" id="KW-0411">Iron-sulfur</keyword>
<dbReference type="CDD" id="cd01335">
    <property type="entry name" value="Radical_SAM"/>
    <property type="match status" value="1"/>
</dbReference>
<dbReference type="GO" id="GO:0003824">
    <property type="term" value="F:catalytic activity"/>
    <property type="evidence" value="ECO:0007669"/>
    <property type="project" value="InterPro"/>
</dbReference>
<dbReference type="PANTHER" id="PTHR43524:SF1">
    <property type="entry name" value="RADICAL SAM SUPERFAMILY PROTEIN"/>
    <property type="match status" value="1"/>
</dbReference>
<dbReference type="InterPro" id="IPR013785">
    <property type="entry name" value="Aldolase_TIM"/>
</dbReference>
<dbReference type="Pfam" id="PF04055">
    <property type="entry name" value="Radical_SAM"/>
    <property type="match status" value="1"/>
</dbReference>
<dbReference type="InterPro" id="IPR058240">
    <property type="entry name" value="rSAM_sf"/>
</dbReference>
<dbReference type="SFLD" id="SFLDG01386">
    <property type="entry name" value="main_SPASM_domain-containing"/>
    <property type="match status" value="1"/>
</dbReference>
<dbReference type="AlphaFoldDB" id="A0A084JEG3"/>
<dbReference type="CDD" id="cd21128">
    <property type="entry name" value="SPASM_rSAM"/>
    <property type="match status" value="1"/>
</dbReference>
<gene>
    <name evidence="6" type="ORF">IO99_05890</name>
</gene>
<dbReference type="EMBL" id="JPMD01000013">
    <property type="protein sequence ID" value="KEZ87347.1"/>
    <property type="molecule type" value="Genomic_DNA"/>
</dbReference>